<dbReference type="FunFam" id="2.60.40.60:FF:000123">
    <property type="entry name" value="Protocadherin beta 4"/>
    <property type="match status" value="1"/>
</dbReference>
<organism evidence="17 18">
    <name type="scientific">Dimorphilus gyrociliatus</name>
    <dbReference type="NCBI Taxonomy" id="2664684"/>
    <lineage>
        <taxon>Eukaryota</taxon>
        <taxon>Metazoa</taxon>
        <taxon>Spiralia</taxon>
        <taxon>Lophotrochozoa</taxon>
        <taxon>Annelida</taxon>
        <taxon>Polychaeta</taxon>
        <taxon>Polychaeta incertae sedis</taxon>
        <taxon>Dinophilidae</taxon>
        <taxon>Dimorphilus</taxon>
    </lineage>
</organism>
<dbReference type="PANTHER" id="PTHR24028">
    <property type="entry name" value="CADHERIN-87A"/>
    <property type="match status" value="1"/>
</dbReference>
<keyword evidence="18" id="KW-1185">Reference proteome</keyword>
<feature type="domain" description="Cadherin" evidence="16">
    <location>
        <begin position="342"/>
        <end position="444"/>
    </location>
</feature>
<evidence type="ECO:0000256" key="3">
    <source>
        <dbReference type="ARBA" id="ARBA00022692"/>
    </source>
</evidence>
<feature type="domain" description="Cadherin" evidence="16">
    <location>
        <begin position="445"/>
        <end position="546"/>
    </location>
</feature>
<sequence>MFQIILLIYISGVSALEKLYTIPENSQPIKLVNLNELIEPFRRFSEDELKSVKFSILNSKDGARYKNMFEVKGRELWSSDIDRESIEDCVNQEFCYLKFDLKGSDGKTADIASIRIQILDENDNIPKFNGFRSENYDLSISEGQPVSEALNLPYYAVDKDSPENGIDYYTLSGSDKFELVNGKLQLLSKLDREREAIHHIVVKAIDKGTPSLTGTLLIRVLVTDYNDNAPKFEKETYEVSVYEDEVPGSVIQLIKATDKDEGKNAIVSYSIDLSQSDEEVDETFRINNKTGELILTSLLDYDESKRNYRIMVTAQDNGADSLKSQALVNVKILNVNDNKHKISVIKEFRIVEEQDEDTEAGEIYVHDKDINDGSFNCLINDTINFHLVPYSISGYYRLLSAKVFDREEKSEFPINLTCFDSENLPESLITIVKVLDFNDHAPKFNQTFYEFTIKENDPNPLGLYSVFATDADEGSNAIISYSVSGTDLVYVHSTTGQLFLKSSLDFEQIQTLEFKIEARDHGSIPMASQVPVSIQITDLNDERPVFVKDVFEMHVLEESSPTEYVGKVLAVDRDQREEFRRHTYELLGSTDLFTIDEVGRIYTKRTFDREIQDLYEFKVKATGVKDPSSTSTALVSISIEDINDHKPIIDFPNPSNSTITVKSNLGKDRIFGRILARDSDIGVNGALVYEIIAGNEDDMFYVHGTTGTIAVNDDLRGIRQLKYLLKVRVTDSGSERKFATSNLTIIVLRSIGDGSSAGGDPSFNLMIVVALSSVTLLIVVVLLFAIFLVRRRQRLLEEQAAKDRKENVLELEKVEIHARVEDGKIKADTQFRPLSSFYQVADHNPPRPIRPQADSEVKRLMELLRSERDCESLSNSDSGKGSSEHGDNDRPPTKGRTFNDLTKDRFLSTATAKIRRSFDSDDGSTTTSGSYVMDCSFRESFRDSTV</sequence>
<evidence type="ECO:0000256" key="10">
    <source>
        <dbReference type="ARBA" id="ARBA00023136"/>
    </source>
</evidence>
<proteinExistence type="predicted"/>
<dbReference type="AlphaFoldDB" id="A0A7I8VBD9"/>
<dbReference type="GO" id="GO:0005509">
    <property type="term" value="F:calcium ion binding"/>
    <property type="evidence" value="ECO:0007669"/>
    <property type="project" value="UniProtKB-UniRule"/>
</dbReference>
<evidence type="ECO:0000256" key="4">
    <source>
        <dbReference type="ARBA" id="ARBA00022723"/>
    </source>
</evidence>
<feature type="region of interest" description="Disordered" evidence="13">
    <location>
        <begin position="912"/>
        <end position="931"/>
    </location>
</feature>
<dbReference type="FunFam" id="2.60.40.60:FF:000020">
    <property type="entry name" value="Dachsous cadherin-related 1b"/>
    <property type="match status" value="1"/>
</dbReference>
<keyword evidence="11" id="KW-0325">Glycoprotein</keyword>
<evidence type="ECO:0000256" key="1">
    <source>
        <dbReference type="ARBA" id="ARBA00004251"/>
    </source>
</evidence>
<comment type="caution">
    <text evidence="17">The sequence shown here is derived from an EMBL/GenBank/DDBJ whole genome shotgun (WGS) entry which is preliminary data.</text>
</comment>
<keyword evidence="4" id="KW-0479">Metal-binding</keyword>
<evidence type="ECO:0000256" key="11">
    <source>
        <dbReference type="ARBA" id="ARBA00023180"/>
    </source>
</evidence>
<evidence type="ECO:0000256" key="6">
    <source>
        <dbReference type="ARBA" id="ARBA00022737"/>
    </source>
</evidence>
<name>A0A7I8VBD9_9ANNE</name>
<feature type="transmembrane region" description="Helical" evidence="14">
    <location>
        <begin position="765"/>
        <end position="789"/>
    </location>
</feature>
<keyword evidence="2" id="KW-1003">Cell membrane</keyword>
<dbReference type="PRINTS" id="PR00205">
    <property type="entry name" value="CADHERIN"/>
</dbReference>
<feature type="compositionally biased region" description="Low complexity" evidence="13">
    <location>
        <begin position="872"/>
        <end position="881"/>
    </location>
</feature>
<dbReference type="GO" id="GO:0005886">
    <property type="term" value="C:plasma membrane"/>
    <property type="evidence" value="ECO:0007669"/>
    <property type="project" value="UniProtKB-SubCell"/>
</dbReference>
<evidence type="ECO:0000259" key="16">
    <source>
        <dbReference type="PROSITE" id="PS50268"/>
    </source>
</evidence>
<evidence type="ECO:0000256" key="13">
    <source>
        <dbReference type="SAM" id="MobiDB-lite"/>
    </source>
</evidence>
<dbReference type="InterPro" id="IPR002126">
    <property type="entry name" value="Cadherin-like_dom"/>
</dbReference>
<keyword evidence="5 15" id="KW-0732">Signal</keyword>
<dbReference type="EMBL" id="CAJFCJ010000003">
    <property type="protein sequence ID" value="CAD5112952.1"/>
    <property type="molecule type" value="Genomic_DNA"/>
</dbReference>
<evidence type="ECO:0000256" key="7">
    <source>
        <dbReference type="ARBA" id="ARBA00022837"/>
    </source>
</evidence>
<reference evidence="17 18" key="1">
    <citation type="submission" date="2020-08" db="EMBL/GenBank/DDBJ databases">
        <authorList>
            <person name="Hejnol A."/>
        </authorList>
    </citation>
    <scope>NUCLEOTIDE SEQUENCE [LARGE SCALE GENOMIC DNA]</scope>
</reference>
<feature type="domain" description="Cadherin" evidence="16">
    <location>
        <begin position="233"/>
        <end position="348"/>
    </location>
</feature>
<dbReference type="InterPro" id="IPR015919">
    <property type="entry name" value="Cadherin-like_sf"/>
</dbReference>
<evidence type="ECO:0000313" key="17">
    <source>
        <dbReference type="EMBL" id="CAD5112952.1"/>
    </source>
</evidence>
<dbReference type="PANTHER" id="PTHR24028:SF146">
    <property type="entry name" value="CADHERIN 96CB, ISOFORM D-RELATED"/>
    <property type="match status" value="1"/>
</dbReference>
<evidence type="ECO:0000256" key="2">
    <source>
        <dbReference type="ARBA" id="ARBA00022475"/>
    </source>
</evidence>
<dbReference type="OrthoDB" id="6252479at2759"/>
<keyword evidence="10 14" id="KW-0472">Membrane</keyword>
<accession>A0A7I8VBD9</accession>
<feature type="region of interest" description="Disordered" evidence="13">
    <location>
        <begin position="868"/>
        <end position="902"/>
    </location>
</feature>
<keyword evidence="9 14" id="KW-1133">Transmembrane helix</keyword>
<keyword evidence="6" id="KW-0677">Repeat</keyword>
<keyword evidence="7 12" id="KW-0106">Calcium</keyword>
<feature type="chain" id="PRO_5029620693" evidence="15">
    <location>
        <begin position="16"/>
        <end position="946"/>
    </location>
</feature>
<evidence type="ECO:0000256" key="8">
    <source>
        <dbReference type="ARBA" id="ARBA00022889"/>
    </source>
</evidence>
<dbReference type="Pfam" id="PF00028">
    <property type="entry name" value="Cadherin"/>
    <property type="match status" value="5"/>
</dbReference>
<dbReference type="PROSITE" id="PS00232">
    <property type="entry name" value="CADHERIN_1"/>
    <property type="match status" value="3"/>
</dbReference>
<feature type="domain" description="Cadherin" evidence="16">
    <location>
        <begin position="547"/>
        <end position="649"/>
    </location>
</feature>
<feature type="compositionally biased region" description="Basic and acidic residues" evidence="13">
    <location>
        <begin position="882"/>
        <end position="892"/>
    </location>
</feature>
<evidence type="ECO:0000313" key="18">
    <source>
        <dbReference type="Proteomes" id="UP000549394"/>
    </source>
</evidence>
<keyword evidence="3 14" id="KW-0812">Transmembrane</keyword>
<protein>
    <submittedName>
        <fullName evidence="17">DgyrCDS2159</fullName>
    </submittedName>
</protein>
<feature type="domain" description="Cadherin" evidence="16">
    <location>
        <begin position="653"/>
        <end position="763"/>
    </location>
</feature>
<feature type="domain" description="Cadherin" evidence="16">
    <location>
        <begin position="14"/>
        <end position="128"/>
    </location>
</feature>
<gene>
    <name evidence="17" type="ORF">DGYR_LOCUS2010</name>
</gene>
<evidence type="ECO:0000256" key="15">
    <source>
        <dbReference type="SAM" id="SignalP"/>
    </source>
</evidence>
<dbReference type="PROSITE" id="PS50268">
    <property type="entry name" value="CADHERIN_2"/>
    <property type="match status" value="7"/>
</dbReference>
<feature type="signal peptide" evidence="15">
    <location>
        <begin position="1"/>
        <end position="15"/>
    </location>
</feature>
<dbReference type="InterPro" id="IPR020894">
    <property type="entry name" value="Cadherin_CS"/>
</dbReference>
<dbReference type="InterPro" id="IPR050174">
    <property type="entry name" value="Protocadherin/Cadherin-CA"/>
</dbReference>
<keyword evidence="8" id="KW-0130">Cell adhesion</keyword>
<dbReference type="GO" id="GO:0007156">
    <property type="term" value="P:homophilic cell adhesion via plasma membrane adhesion molecules"/>
    <property type="evidence" value="ECO:0007669"/>
    <property type="project" value="InterPro"/>
</dbReference>
<dbReference type="Gene3D" id="2.60.40.60">
    <property type="entry name" value="Cadherins"/>
    <property type="match status" value="7"/>
</dbReference>
<dbReference type="SUPFAM" id="SSF49313">
    <property type="entry name" value="Cadherin-like"/>
    <property type="match status" value="6"/>
</dbReference>
<dbReference type="SMART" id="SM00112">
    <property type="entry name" value="CA"/>
    <property type="match status" value="7"/>
</dbReference>
<comment type="subcellular location">
    <subcellularLocation>
        <location evidence="1">Cell membrane</location>
        <topology evidence="1">Single-pass type I membrane protein</topology>
    </subcellularLocation>
</comment>
<evidence type="ECO:0000256" key="9">
    <source>
        <dbReference type="ARBA" id="ARBA00022989"/>
    </source>
</evidence>
<dbReference type="FunFam" id="2.60.40.60:FF:000002">
    <property type="entry name" value="Protocadherin alpha 2"/>
    <property type="match status" value="1"/>
</dbReference>
<feature type="domain" description="Cadherin" evidence="16">
    <location>
        <begin position="132"/>
        <end position="232"/>
    </location>
</feature>
<dbReference type="CDD" id="cd11304">
    <property type="entry name" value="Cadherin_repeat"/>
    <property type="match status" value="5"/>
</dbReference>
<evidence type="ECO:0000256" key="14">
    <source>
        <dbReference type="SAM" id="Phobius"/>
    </source>
</evidence>
<dbReference type="Proteomes" id="UP000549394">
    <property type="component" value="Unassembled WGS sequence"/>
</dbReference>
<evidence type="ECO:0000256" key="5">
    <source>
        <dbReference type="ARBA" id="ARBA00022729"/>
    </source>
</evidence>
<evidence type="ECO:0000256" key="12">
    <source>
        <dbReference type="PROSITE-ProRule" id="PRU00043"/>
    </source>
</evidence>